<gene>
    <name evidence="2" type="ORF">F8377_09155</name>
</gene>
<organism evidence="2 3">
    <name type="scientific">Corynebacterium zhongnanshanii</name>
    <dbReference type="NCBI Taxonomy" id="2768834"/>
    <lineage>
        <taxon>Bacteria</taxon>
        <taxon>Bacillati</taxon>
        <taxon>Actinomycetota</taxon>
        <taxon>Actinomycetes</taxon>
        <taxon>Mycobacteriales</taxon>
        <taxon>Corynebacteriaceae</taxon>
        <taxon>Corynebacterium</taxon>
    </lineage>
</organism>
<feature type="transmembrane region" description="Helical" evidence="1">
    <location>
        <begin position="100"/>
        <end position="116"/>
    </location>
</feature>
<feature type="transmembrane region" description="Helical" evidence="1">
    <location>
        <begin position="12"/>
        <end position="34"/>
    </location>
</feature>
<dbReference type="InterPro" id="IPR008407">
    <property type="entry name" value="Brnchd-chn_aa_trnsp_AzlD"/>
</dbReference>
<keyword evidence="1" id="KW-1133">Transmembrane helix</keyword>
<keyword evidence="1" id="KW-0812">Transmembrane</keyword>
<proteinExistence type="predicted"/>
<name>A0ABQ6VBZ4_9CORY</name>
<evidence type="ECO:0000313" key="2">
    <source>
        <dbReference type="EMBL" id="KAB3519281.1"/>
    </source>
</evidence>
<sequence length="117" mass="12237">MNLGEHGLPLGVTVGDVAAVLIPVFIVTLLLRALPFAALSKLRDSAIVAWLGLAMPVGVMTILVMYAVHSSGSEAGGYVAVGLALAFTVVLHLWRKSATLSILLGTAFYAVLVNFVF</sequence>
<feature type="transmembrane region" description="Helical" evidence="1">
    <location>
        <begin position="75"/>
        <end position="93"/>
    </location>
</feature>
<dbReference type="Proteomes" id="UP000436181">
    <property type="component" value="Unassembled WGS sequence"/>
</dbReference>
<accession>A0ABQ6VBZ4</accession>
<keyword evidence="1" id="KW-0472">Membrane</keyword>
<comment type="caution">
    <text evidence="2">The sequence shown here is derived from an EMBL/GenBank/DDBJ whole genome shotgun (WGS) entry which is preliminary data.</text>
</comment>
<reference evidence="2 3" key="1">
    <citation type="submission" date="2019-10" db="EMBL/GenBank/DDBJ databases">
        <title>Corynebacterium sp novel species isolated from the respiratory tract of Marmot.</title>
        <authorList>
            <person name="Zhang G."/>
        </authorList>
    </citation>
    <scope>NUCLEOTIDE SEQUENCE [LARGE SCALE GENOMIC DNA]</scope>
    <source>
        <strain evidence="2 3">336</strain>
    </source>
</reference>
<dbReference type="EMBL" id="WBZJ01000004">
    <property type="protein sequence ID" value="KAB3519281.1"/>
    <property type="molecule type" value="Genomic_DNA"/>
</dbReference>
<evidence type="ECO:0000313" key="3">
    <source>
        <dbReference type="Proteomes" id="UP000436181"/>
    </source>
</evidence>
<dbReference type="PIRSF" id="PIRSF003203">
    <property type="entry name" value="AzlD"/>
    <property type="match status" value="1"/>
</dbReference>
<keyword evidence="3" id="KW-1185">Reference proteome</keyword>
<dbReference type="Pfam" id="PF05437">
    <property type="entry name" value="AzlD"/>
    <property type="match status" value="1"/>
</dbReference>
<evidence type="ECO:0000256" key="1">
    <source>
        <dbReference type="SAM" id="Phobius"/>
    </source>
</evidence>
<protein>
    <submittedName>
        <fullName evidence="2">Branched-chain amino acid ABC transporter permease</fullName>
    </submittedName>
</protein>
<feature type="transmembrane region" description="Helical" evidence="1">
    <location>
        <begin position="46"/>
        <end position="69"/>
    </location>
</feature>